<dbReference type="OMA" id="GWNENIK"/>
<dbReference type="VEuPathDB" id="AmoebaDB:EDI_105250"/>
<protein>
    <recommendedName>
        <fullName evidence="4">TLDc domain-containing protein</fullName>
    </recommendedName>
</protein>
<reference evidence="3" key="1">
    <citation type="submission" date="2007-12" db="EMBL/GenBank/DDBJ databases">
        <title>Annotation of Entamoeba dispar SAW760.</title>
        <authorList>
            <person name="Lorenzi H."/>
            <person name="Inman J."/>
            <person name="Schobel S."/>
            <person name="Amedeo P."/>
            <person name="Caler E."/>
        </authorList>
    </citation>
    <scope>NUCLEOTIDE SEQUENCE [LARGE SCALE GENOMIC DNA]</scope>
    <source>
        <strain evidence="3">ATCC PRA-260 / SAW760</strain>
    </source>
</reference>
<feature type="coiled-coil region" evidence="1">
    <location>
        <begin position="64"/>
        <end position="91"/>
    </location>
</feature>
<evidence type="ECO:0000256" key="1">
    <source>
        <dbReference type="SAM" id="Coils"/>
    </source>
</evidence>
<dbReference type="GeneID" id="5879362"/>
<proteinExistence type="predicted"/>
<keyword evidence="1" id="KW-0175">Coiled coil</keyword>
<evidence type="ECO:0008006" key="4">
    <source>
        <dbReference type="Google" id="ProtNLM"/>
    </source>
</evidence>
<keyword evidence="3" id="KW-1185">Reference proteome</keyword>
<dbReference type="eggNOG" id="ENOG502R87W">
    <property type="taxonomic scope" value="Eukaryota"/>
</dbReference>
<dbReference type="OrthoDB" id="10323469at2759"/>
<dbReference type="KEGG" id="edi:EDI_105250"/>
<organism evidence="3">
    <name type="scientific">Entamoeba dispar (strain ATCC PRA-260 / SAW760)</name>
    <dbReference type="NCBI Taxonomy" id="370354"/>
    <lineage>
        <taxon>Eukaryota</taxon>
        <taxon>Amoebozoa</taxon>
        <taxon>Evosea</taxon>
        <taxon>Archamoebae</taxon>
        <taxon>Mastigamoebida</taxon>
        <taxon>Entamoebidae</taxon>
        <taxon>Entamoeba</taxon>
    </lineage>
</organism>
<evidence type="ECO:0000313" key="3">
    <source>
        <dbReference type="Proteomes" id="UP000008076"/>
    </source>
</evidence>
<name>B0E7V3_ENTDS</name>
<dbReference type="EMBL" id="DS548081">
    <property type="protein sequence ID" value="EDR29390.1"/>
    <property type="molecule type" value="Genomic_DNA"/>
</dbReference>
<sequence length="283" mass="33278">MQEKPMEEIKRMKEIIDQISFTLSQIEMNNKKRLEIQFDETNIIQRRIGMNQQLETMINNTPNITKLKELSNELNNKHKQLNDSIKGIEKNIEITREIIEKEIKLLDNKCKGICDKRIKEEEAHYILHQWNKGREMEIIYDSDINGCSVEILKRTLLCKGNLLILFEGNEGNVFGISLEVTKKDYSGIIMDKSMTFYGFKNKLNLSSKLWRNEETKEIPKLFIHSNQNYILRFGGWNENIKIGRLNKMESVEDLGGFISIPKQQFIGTRNEKFVVERIMILKC</sequence>
<evidence type="ECO:0000313" key="2">
    <source>
        <dbReference type="EMBL" id="EDR29390.1"/>
    </source>
</evidence>
<dbReference type="Proteomes" id="UP000008076">
    <property type="component" value="Unassembled WGS sequence"/>
</dbReference>
<dbReference type="RefSeq" id="XP_001734448.1">
    <property type="nucleotide sequence ID" value="XM_001734396.1"/>
</dbReference>
<dbReference type="AlphaFoldDB" id="B0E7V3"/>
<accession>B0E7V3</accession>
<gene>
    <name evidence="2" type="ORF">EDI_105250</name>
</gene>